<dbReference type="AlphaFoldDB" id="A0A0C6FHU6"/>
<protein>
    <submittedName>
        <fullName evidence="1">Uncharacterized protein</fullName>
    </submittedName>
</protein>
<name>A0A0C6FHU6_9HYPH</name>
<reference evidence="2" key="2">
    <citation type="submission" date="2015-01" db="EMBL/GenBank/DDBJ databases">
        <title>Complete genome sequence of Methylobacterium aquaticum strain 22A.</title>
        <authorList>
            <person name="Tani A."/>
            <person name="Ogura Y."/>
            <person name="Hayashi T."/>
        </authorList>
    </citation>
    <scope>NUCLEOTIDE SEQUENCE [LARGE SCALE GENOMIC DNA]</scope>
    <source>
        <strain evidence="2">MA-22A</strain>
    </source>
</reference>
<dbReference type="KEGG" id="maqu:Maq22A_c06615"/>
<evidence type="ECO:0000313" key="2">
    <source>
        <dbReference type="Proteomes" id="UP000061432"/>
    </source>
</evidence>
<proteinExistence type="predicted"/>
<organism evidence="1 2">
    <name type="scientific">Methylobacterium aquaticum</name>
    <dbReference type="NCBI Taxonomy" id="270351"/>
    <lineage>
        <taxon>Bacteria</taxon>
        <taxon>Pseudomonadati</taxon>
        <taxon>Pseudomonadota</taxon>
        <taxon>Alphaproteobacteria</taxon>
        <taxon>Hyphomicrobiales</taxon>
        <taxon>Methylobacteriaceae</taxon>
        <taxon>Methylobacterium</taxon>
    </lineage>
</organism>
<dbReference type="EMBL" id="AP014704">
    <property type="protein sequence ID" value="BAQ44669.1"/>
    <property type="molecule type" value="Genomic_DNA"/>
</dbReference>
<reference evidence="1 2" key="1">
    <citation type="journal article" date="2015" name="Genome Announc.">
        <title>Complete Genome Sequence of Methylobacterium aquaticum Strain 22A, Isolated from Racomitrium japonicum Moss.</title>
        <authorList>
            <person name="Tani A."/>
            <person name="Ogura Y."/>
            <person name="Hayashi T."/>
            <person name="Kimbara K."/>
        </authorList>
    </citation>
    <scope>NUCLEOTIDE SEQUENCE [LARGE SCALE GENOMIC DNA]</scope>
    <source>
        <strain evidence="1 2">MA-22A</strain>
    </source>
</reference>
<gene>
    <name evidence="1" type="ORF">Maq22A_c06615</name>
</gene>
<accession>A0A0C6FHU6</accession>
<evidence type="ECO:0000313" key="1">
    <source>
        <dbReference type="EMBL" id="BAQ44669.1"/>
    </source>
</evidence>
<dbReference type="Proteomes" id="UP000061432">
    <property type="component" value="Chromosome"/>
</dbReference>
<sequence>MPPSVLLSLLIRPWLACQAGAFEGSSPFGSDEEVARLARKLPDDGVLEPKHKTNHVLSRTTIRNKVAVLDECEQFLTPRVWGLQIILGNAIFYV</sequence>